<keyword evidence="1" id="KW-0866">Nonsense-mediated mRNA decay</keyword>
<dbReference type="Gene3D" id="1.25.40.10">
    <property type="entry name" value="Tetratricopeptide repeat domain"/>
    <property type="match status" value="1"/>
</dbReference>
<dbReference type="InterPro" id="IPR045153">
    <property type="entry name" value="Est1/Ebs1-like"/>
</dbReference>
<organism evidence="5 6">
    <name type="scientific">Stomoxys calcitrans</name>
    <name type="common">Stable fly</name>
    <name type="synonym">Conops calcitrans</name>
    <dbReference type="NCBI Taxonomy" id="35570"/>
    <lineage>
        <taxon>Eukaryota</taxon>
        <taxon>Metazoa</taxon>
        <taxon>Ecdysozoa</taxon>
        <taxon>Arthropoda</taxon>
        <taxon>Hexapoda</taxon>
        <taxon>Insecta</taxon>
        <taxon>Pterygota</taxon>
        <taxon>Neoptera</taxon>
        <taxon>Endopterygota</taxon>
        <taxon>Diptera</taxon>
        <taxon>Brachycera</taxon>
        <taxon>Muscomorpha</taxon>
        <taxon>Muscoidea</taxon>
        <taxon>Muscidae</taxon>
        <taxon>Stomoxys</taxon>
    </lineage>
</organism>
<evidence type="ECO:0000313" key="6">
    <source>
        <dbReference type="Proteomes" id="UP000095300"/>
    </source>
</evidence>
<dbReference type="OrthoDB" id="2017974at2759"/>
<sequence length="1056" mass="121474">MNRKTREQNDISIIIGNLPKRLQDKIIIREGSSESSANTTDTSNKTDGIRSNVSEGNDGLLQAHRSGDANEKGPPPVDSEVTAIDYFLRLPASIVEGERKEIANNPVLDSSGALENALPIKMKQICNMDTEQITGNASLIKINQKDNVDAEPNISVPGLIRLNAENVKKLNEGRPTTSSNAHGARNYERRNRHQTRQDVLALSKIGIPMSPVRQLQKVNHPNWFKALDGEISKKLPPMFEALQKLINNNQVIENWESVCSLRIELQQILIQLLLTNLKFCCEEKVDSFFWKILFYNVREHLKRLQHEMQAVECIRVIIDEGIDFYDRIIKKLQDKYLSENTNSDFLQNGIYSSQRSLQKLEFIAKVMTQKLLISLGDLWRYKIKDSQGQDYTEAEKYYRNAQALVPANGVPYNQLAIVAILNRKKFDAIYFHMRSLMSSNAVYSSKESLLVLFDELRKKYEETELKSSPVHCNNHNAQSKNMRKEVWICPNGTRLYRTDSNGNNNYKFAISEEKRFKEMSSEELLRRITSLYLYIIGKLFNGIGMETIVEHQRKLFMQLSVLLEMGKIALTRARLLKMLTLNIFVIEHNLNKETRRYHAFNFCNQFLGLMLRKTYSLLKVSNGNLKDLDDEKFVDLTTVLQYTRIYALWLKHHVDIWEPLKNEEHIYVSCWFELEKLIHLLKNDHLTDISDDNVKFEEDIFLAGFTPTNSFIPKLRDGQISDESLQLNARLKALQNFGLFYEENKARLKNIETSHFVNEVLNSDIKQALDDLQSSQSINSTLKIKSLDGNDNDLNCNIDGDVYDDENNDENMVVNGDALQVKNCNSPLKNHPNVKLENEQLSQLSKLKKELEAKSQVKNMYSNKLEEILKYVDTKLYIEVRPKYLLPDTNCFIDCLEDFERIVNEFKRYTLIVPLTVVKELDGLSKGVKVESFQEIVQKHRIHHYDDVSTRAKKSLDFIKTAKNHVKCATTKGSIINASLFALVKEEHVSNDDKILATAVAMSKTMSCETSKDGKCLIQTELVLITTDRNLRVKALSRNLTVSELPEFIQWAKDCN</sequence>
<feature type="region of interest" description="Disordered" evidence="3">
    <location>
        <begin position="171"/>
        <end position="194"/>
    </location>
</feature>
<dbReference type="PANTHER" id="PTHR15696">
    <property type="entry name" value="SMG-7 SUPPRESSOR WITH MORPHOLOGICAL EFFECT ON GENITALIA PROTEIN 7"/>
    <property type="match status" value="1"/>
</dbReference>
<dbReference type="GO" id="GO:0000184">
    <property type="term" value="P:nuclear-transcribed mRNA catabolic process, nonsense-mediated decay"/>
    <property type="evidence" value="ECO:0007669"/>
    <property type="project" value="UniProtKB-KW"/>
</dbReference>
<protein>
    <recommendedName>
        <fullName evidence="4">PIN domain-containing protein</fullName>
    </recommendedName>
</protein>
<dbReference type="GO" id="GO:0042162">
    <property type="term" value="F:telomeric DNA binding"/>
    <property type="evidence" value="ECO:0007669"/>
    <property type="project" value="TreeGrafter"/>
</dbReference>
<feature type="domain" description="PIN" evidence="4">
    <location>
        <begin position="883"/>
        <end position="1033"/>
    </location>
</feature>
<dbReference type="InterPro" id="IPR011990">
    <property type="entry name" value="TPR-like_helical_dom_sf"/>
</dbReference>
<evidence type="ECO:0000256" key="3">
    <source>
        <dbReference type="SAM" id="MobiDB-lite"/>
    </source>
</evidence>
<dbReference type="KEGG" id="scac:106090039"/>
<evidence type="ECO:0000313" key="5">
    <source>
        <dbReference type="EnsemblMetazoa" id="SCAU010429-PA"/>
    </source>
</evidence>
<proteinExistence type="predicted"/>
<dbReference type="STRING" id="35570.A0A1I8PRJ8"/>
<dbReference type="EnsemblMetazoa" id="SCAU010429-RA">
    <property type="protein sequence ID" value="SCAU010429-PA"/>
    <property type="gene ID" value="SCAU010429"/>
</dbReference>
<dbReference type="VEuPathDB" id="VectorBase:SCAU010429"/>
<dbReference type="InterPro" id="IPR018834">
    <property type="entry name" value="DNA/RNA-bd_Est1-type"/>
</dbReference>
<keyword evidence="6" id="KW-1185">Reference proteome</keyword>
<name>A0A1I8PRJ8_STOCA</name>
<dbReference type="GO" id="GO:0070034">
    <property type="term" value="F:telomerase RNA binding"/>
    <property type="evidence" value="ECO:0007669"/>
    <property type="project" value="TreeGrafter"/>
</dbReference>
<dbReference type="Pfam" id="PF10373">
    <property type="entry name" value="EST1_DNA_bind"/>
    <property type="match status" value="1"/>
</dbReference>
<accession>A0A1I8PRJ8</accession>
<dbReference type="InterPro" id="IPR002716">
    <property type="entry name" value="PIN_dom"/>
</dbReference>
<evidence type="ECO:0000259" key="4">
    <source>
        <dbReference type="SMART" id="SM00670"/>
    </source>
</evidence>
<dbReference type="FunFam" id="3.40.50.1010:FF:000047">
    <property type="entry name" value="Blast:Telomerase-binding protein EST1A"/>
    <property type="match status" value="1"/>
</dbReference>
<dbReference type="SMART" id="SM00670">
    <property type="entry name" value="PINc"/>
    <property type="match status" value="1"/>
</dbReference>
<gene>
    <name evidence="5" type="primary">106090039</name>
</gene>
<feature type="coiled-coil region" evidence="2">
    <location>
        <begin position="834"/>
        <end position="864"/>
    </location>
</feature>
<dbReference type="SUPFAM" id="SSF48452">
    <property type="entry name" value="TPR-like"/>
    <property type="match status" value="1"/>
</dbReference>
<reference evidence="5" key="1">
    <citation type="submission" date="2020-05" db="UniProtKB">
        <authorList>
            <consortium name="EnsemblMetazoa"/>
        </authorList>
    </citation>
    <scope>IDENTIFICATION</scope>
    <source>
        <strain evidence="5">USDA</strain>
    </source>
</reference>
<evidence type="ECO:0000256" key="2">
    <source>
        <dbReference type="SAM" id="Coils"/>
    </source>
</evidence>
<evidence type="ECO:0000256" key="1">
    <source>
        <dbReference type="ARBA" id="ARBA00023161"/>
    </source>
</evidence>
<dbReference type="Gene3D" id="3.40.50.1010">
    <property type="entry name" value="5'-nuclease"/>
    <property type="match status" value="1"/>
</dbReference>
<dbReference type="SUPFAM" id="SSF88723">
    <property type="entry name" value="PIN domain-like"/>
    <property type="match status" value="1"/>
</dbReference>
<dbReference type="InterPro" id="IPR029060">
    <property type="entry name" value="PIN-like_dom_sf"/>
</dbReference>
<feature type="region of interest" description="Disordered" evidence="3">
    <location>
        <begin position="29"/>
        <end position="76"/>
    </location>
</feature>
<dbReference type="Proteomes" id="UP000095300">
    <property type="component" value="Unassembled WGS sequence"/>
</dbReference>
<dbReference type="AlphaFoldDB" id="A0A1I8PRJ8"/>
<dbReference type="Pfam" id="PF13638">
    <property type="entry name" value="PIN_4"/>
    <property type="match status" value="1"/>
</dbReference>
<keyword evidence="2" id="KW-0175">Coiled coil</keyword>
<feature type="compositionally biased region" description="Polar residues" evidence="3">
    <location>
        <begin position="33"/>
        <end position="55"/>
    </location>
</feature>
<dbReference type="GO" id="GO:0005697">
    <property type="term" value="C:telomerase holoenzyme complex"/>
    <property type="evidence" value="ECO:0007669"/>
    <property type="project" value="TreeGrafter"/>
</dbReference>
<dbReference type="PANTHER" id="PTHR15696:SF0">
    <property type="entry name" value="TELOMERASE-BINDING PROTEIN EST1A"/>
    <property type="match status" value="1"/>
</dbReference>